<sequence>MQAGTGGGVGCDASIADAPADLRELTSLLRISEAVSRADRLDEVLEVIAEQAMAALGAASLLIGRAEPDRDAIQVLVDVGEPATPGPGLTVPVMVGDTAWGEISATRADGRDFDHRDAQLLQAIATHTAVAISRSEQLSTVWRYAFEDPLTGIANRRAIDRHLSEIDWCTAYPGALICDLDGFKRINDREGHPAGDRLLCGVARELHRLTSAIDGAVAARLGGDEFCVLLPDATLASAQVFAMDATAAIRAEVTTAVTVSWGAAVAGPEIGDGDALLAAADAALMEAKRQGPAHYSTAEPAPAVPAPVNRRVTEDRPSADLLPGMVLEMFSQHSDLTVTAALELLAMQVQLVTGVAAWAVSEHTPGSAALRTVRGVDSVRRDESGLWVLTDLGPSTYELARYPTSARAVTEGTTFVAAVDLADSDPAEVALLARLGYSAVLGVGVRAGPRNYLLEFFSRDGHHELTRIGPMVEVLGGYCVSRLNGSRSSHRRP</sequence>
<accession>K0UVG1</accession>
<dbReference type="HOGENOM" id="CLU_037940_0_0_11"/>
<dbReference type="GO" id="GO:0052621">
    <property type="term" value="F:diguanylate cyclase activity"/>
    <property type="evidence" value="ECO:0007669"/>
    <property type="project" value="TreeGrafter"/>
</dbReference>
<name>K0UVG1_MYCVA</name>
<dbReference type="Proteomes" id="UP000006072">
    <property type="component" value="Unassembled WGS sequence"/>
</dbReference>
<dbReference type="PANTHER" id="PTHR45138:SF24">
    <property type="entry name" value="DIGUANYLATE CYCLASE DGCC-RELATED"/>
    <property type="match status" value="1"/>
</dbReference>
<gene>
    <name evidence="2" type="ORF">MVAC_08704</name>
</gene>
<dbReference type="NCBIfam" id="TIGR00254">
    <property type="entry name" value="GGDEF"/>
    <property type="match status" value="1"/>
</dbReference>
<dbReference type="Gene3D" id="3.30.450.40">
    <property type="match status" value="2"/>
</dbReference>
<evidence type="ECO:0000259" key="1">
    <source>
        <dbReference type="PROSITE" id="PS50887"/>
    </source>
</evidence>
<dbReference type="PANTHER" id="PTHR45138">
    <property type="entry name" value="REGULATORY COMPONENTS OF SENSORY TRANSDUCTION SYSTEM"/>
    <property type="match status" value="1"/>
</dbReference>
<dbReference type="EMBL" id="ALQA01000013">
    <property type="protein sequence ID" value="EJZ10786.1"/>
    <property type="molecule type" value="Genomic_DNA"/>
</dbReference>
<dbReference type="InterPro" id="IPR029787">
    <property type="entry name" value="Nucleotide_cyclase"/>
</dbReference>
<protein>
    <submittedName>
        <fullName evidence="2">Diguanylate cyclase</fullName>
    </submittedName>
</protein>
<proteinExistence type="predicted"/>
<dbReference type="InterPro" id="IPR043128">
    <property type="entry name" value="Rev_trsase/Diguanyl_cyclase"/>
</dbReference>
<dbReference type="GO" id="GO:0005886">
    <property type="term" value="C:plasma membrane"/>
    <property type="evidence" value="ECO:0007669"/>
    <property type="project" value="TreeGrafter"/>
</dbReference>
<dbReference type="SMART" id="SM00267">
    <property type="entry name" value="GGDEF"/>
    <property type="match status" value="1"/>
</dbReference>
<dbReference type="eggNOG" id="COG3706">
    <property type="taxonomic scope" value="Bacteria"/>
</dbReference>
<dbReference type="SUPFAM" id="SSF55781">
    <property type="entry name" value="GAF domain-like"/>
    <property type="match status" value="1"/>
</dbReference>
<dbReference type="Pfam" id="PF00990">
    <property type="entry name" value="GGDEF"/>
    <property type="match status" value="1"/>
</dbReference>
<evidence type="ECO:0000313" key="3">
    <source>
        <dbReference type="Proteomes" id="UP000006072"/>
    </source>
</evidence>
<reference evidence="2 3" key="1">
    <citation type="journal article" date="2012" name="J. Bacteriol.">
        <title>Complete Genome Sequence of Mycobacterium vaccae Type Strain ATCC 25954.</title>
        <authorList>
            <person name="Ho Y.S."/>
            <person name="Adroub S.A."/>
            <person name="Abadi M."/>
            <person name="Al Alwan B."/>
            <person name="Alkhateeb R."/>
            <person name="Gao G."/>
            <person name="Ragab A."/>
            <person name="Ali S."/>
            <person name="van Soolingen D."/>
            <person name="Bitter W."/>
            <person name="Pain A."/>
            <person name="Abdallah A.M."/>
        </authorList>
    </citation>
    <scope>NUCLEOTIDE SEQUENCE [LARGE SCALE GENOMIC DNA]</scope>
    <source>
        <strain evidence="2 3">ATCC 25954</strain>
    </source>
</reference>
<dbReference type="PROSITE" id="PS50887">
    <property type="entry name" value="GGDEF"/>
    <property type="match status" value="1"/>
</dbReference>
<organism evidence="2 3">
    <name type="scientific">Mycolicibacterium vaccae ATCC 25954</name>
    <dbReference type="NCBI Taxonomy" id="1194972"/>
    <lineage>
        <taxon>Bacteria</taxon>
        <taxon>Bacillati</taxon>
        <taxon>Actinomycetota</taxon>
        <taxon>Actinomycetes</taxon>
        <taxon>Mycobacteriales</taxon>
        <taxon>Mycobacteriaceae</taxon>
        <taxon>Mycolicibacterium</taxon>
    </lineage>
</organism>
<dbReference type="InterPro" id="IPR029016">
    <property type="entry name" value="GAF-like_dom_sf"/>
</dbReference>
<comment type="caution">
    <text evidence="2">The sequence shown here is derived from an EMBL/GenBank/DDBJ whole genome shotgun (WGS) entry which is preliminary data.</text>
</comment>
<dbReference type="PATRIC" id="fig|1194972.3.peg.1751"/>
<dbReference type="InterPro" id="IPR050469">
    <property type="entry name" value="Diguanylate_Cyclase"/>
</dbReference>
<dbReference type="GO" id="GO:1902201">
    <property type="term" value="P:negative regulation of bacterial-type flagellum-dependent cell motility"/>
    <property type="evidence" value="ECO:0007669"/>
    <property type="project" value="TreeGrafter"/>
</dbReference>
<dbReference type="GO" id="GO:0043709">
    <property type="term" value="P:cell adhesion involved in single-species biofilm formation"/>
    <property type="evidence" value="ECO:0007669"/>
    <property type="project" value="TreeGrafter"/>
</dbReference>
<dbReference type="SUPFAM" id="SSF55073">
    <property type="entry name" value="Nucleotide cyclase"/>
    <property type="match status" value="1"/>
</dbReference>
<dbReference type="CDD" id="cd01949">
    <property type="entry name" value="GGDEF"/>
    <property type="match status" value="1"/>
</dbReference>
<dbReference type="AlphaFoldDB" id="K0UVG1"/>
<feature type="domain" description="GGDEF" evidence="1">
    <location>
        <begin position="171"/>
        <end position="300"/>
    </location>
</feature>
<evidence type="ECO:0000313" key="2">
    <source>
        <dbReference type="EMBL" id="EJZ10786.1"/>
    </source>
</evidence>
<dbReference type="Gene3D" id="3.30.70.270">
    <property type="match status" value="1"/>
</dbReference>
<keyword evidence="3" id="KW-1185">Reference proteome</keyword>
<dbReference type="InterPro" id="IPR000160">
    <property type="entry name" value="GGDEF_dom"/>
</dbReference>